<feature type="transmembrane region" description="Helical" evidence="4">
    <location>
        <begin position="12"/>
        <end position="36"/>
    </location>
</feature>
<sequence>MLNYITQTLRALFYGTALFSFAISINIVQICSMLLIPYSRRLVWDINSRGAAQSMWWVMQYIFEKNHKGNITFSGDRIPSDESAVVISNHRSFTDFYMLHAVAIRRNMLPHVKYFAKDSLKYIPFFGFGMWLMGMIFIKRNWTQDEGQLKKIFKTIKRYAAPIWVVNFVEGTRLTQKKLQESQAFARDRGLPILQNLLLPRTKGFVACIRQLRNTHVKYVYDFTIAYRHIKKGLQCPPNLLQIHSLPIITPPWYFHVHVRKYSIEDLPSDEEKLAEWVKQVFVEKDAILEDMKIKWTKCEKLGEIRTEKYF</sequence>
<evidence type="ECO:0000313" key="6">
    <source>
        <dbReference type="EMBL" id="GBB90508.1"/>
    </source>
</evidence>
<organism evidence="6 8">
    <name type="scientific">Rhizophagus clarus</name>
    <dbReference type="NCBI Taxonomy" id="94130"/>
    <lineage>
        <taxon>Eukaryota</taxon>
        <taxon>Fungi</taxon>
        <taxon>Fungi incertae sedis</taxon>
        <taxon>Mucoromycota</taxon>
        <taxon>Glomeromycotina</taxon>
        <taxon>Glomeromycetes</taxon>
        <taxon>Glomerales</taxon>
        <taxon>Glomeraceae</taxon>
        <taxon>Rhizophagus</taxon>
    </lineage>
</organism>
<dbReference type="InterPro" id="IPR032098">
    <property type="entry name" value="Acyltransf_C"/>
</dbReference>
<keyword evidence="4" id="KW-0472">Membrane</keyword>
<proteinExistence type="inferred from homology"/>
<keyword evidence="4" id="KW-1133">Transmembrane helix</keyword>
<keyword evidence="8" id="KW-1185">Reference proteome</keyword>
<dbReference type="EMBL" id="BEXD01000835">
    <property type="protein sequence ID" value="GBB90508.1"/>
    <property type="molecule type" value="Genomic_DNA"/>
</dbReference>
<dbReference type="InterPro" id="IPR002123">
    <property type="entry name" value="Plipid/glycerol_acylTrfase"/>
</dbReference>
<keyword evidence="4" id="KW-0812">Transmembrane</keyword>
<keyword evidence="3 7" id="KW-0012">Acyltransferase</keyword>
<dbReference type="Pfam" id="PF16076">
    <property type="entry name" value="Acyltransf_C"/>
    <property type="match status" value="1"/>
</dbReference>
<comment type="similarity">
    <text evidence="1">Belongs to the 1-acyl-sn-glycerol-3-phosphate acyltransferase family.</text>
</comment>
<protein>
    <submittedName>
        <fullName evidence="7">1-acyl-sn-glycerol-3-phosphate acyltransferase</fullName>
    </submittedName>
</protein>
<dbReference type="GO" id="GO:0012505">
    <property type="term" value="C:endomembrane system"/>
    <property type="evidence" value="ECO:0007669"/>
    <property type="project" value="TreeGrafter"/>
</dbReference>
<evidence type="ECO:0000259" key="5">
    <source>
        <dbReference type="SMART" id="SM00563"/>
    </source>
</evidence>
<reference evidence="6 8" key="1">
    <citation type="submission" date="2017-11" db="EMBL/GenBank/DDBJ databases">
        <title>The genome of Rhizophagus clarus HR1 reveals common genetic basis of auxotrophy among arbuscular mycorrhizal fungi.</title>
        <authorList>
            <person name="Kobayashi Y."/>
        </authorList>
    </citation>
    <scope>NUCLEOTIDE SEQUENCE [LARGE SCALE GENOMIC DNA]</scope>
    <source>
        <strain evidence="6 8">HR1</strain>
    </source>
</reference>
<dbReference type="STRING" id="94130.A0A2Z6RDC1"/>
<evidence type="ECO:0000256" key="1">
    <source>
        <dbReference type="ARBA" id="ARBA00008655"/>
    </source>
</evidence>
<dbReference type="PANTHER" id="PTHR10983:SF24">
    <property type="entry name" value="1-ACYLGLYCEROL-3-PHOSPHATE O-ACYLTRANSFERASE 3, ISOFORM E-RELATED"/>
    <property type="match status" value="1"/>
</dbReference>
<evidence type="ECO:0000313" key="7">
    <source>
        <dbReference type="EMBL" id="GET04488.1"/>
    </source>
</evidence>
<evidence type="ECO:0000256" key="3">
    <source>
        <dbReference type="ARBA" id="ARBA00023315"/>
    </source>
</evidence>
<keyword evidence="2 7" id="KW-0808">Transferase</keyword>
<dbReference type="GO" id="GO:0003841">
    <property type="term" value="F:1-acylglycerol-3-phosphate O-acyltransferase activity"/>
    <property type="evidence" value="ECO:0007669"/>
    <property type="project" value="TreeGrafter"/>
</dbReference>
<dbReference type="OrthoDB" id="189226at2759"/>
<dbReference type="CDD" id="cd07990">
    <property type="entry name" value="LPLAT_LCLAT1-like"/>
    <property type="match status" value="1"/>
</dbReference>
<name>A0A2Z6RDC1_9GLOM</name>
<gene>
    <name evidence="7" type="ORF">RCL2_003079000</name>
    <name evidence="6" type="ORF">RclHR1_01750007</name>
</gene>
<evidence type="ECO:0000313" key="8">
    <source>
        <dbReference type="Proteomes" id="UP000247702"/>
    </source>
</evidence>
<feature type="domain" description="Phospholipid/glycerol acyltransferase" evidence="5">
    <location>
        <begin position="84"/>
        <end position="206"/>
    </location>
</feature>
<evidence type="ECO:0000256" key="4">
    <source>
        <dbReference type="SAM" id="Phobius"/>
    </source>
</evidence>
<evidence type="ECO:0000256" key="2">
    <source>
        <dbReference type="ARBA" id="ARBA00022679"/>
    </source>
</evidence>
<dbReference type="Proteomes" id="UP000247702">
    <property type="component" value="Unassembled WGS sequence"/>
</dbReference>
<comment type="caution">
    <text evidence="6">The sequence shown here is derived from an EMBL/GenBank/DDBJ whole genome shotgun (WGS) entry which is preliminary data.</text>
</comment>
<reference evidence="7" key="2">
    <citation type="submission" date="2019-10" db="EMBL/GenBank/DDBJ databases">
        <title>Conservation and host-specific expression of non-tandemly repeated heterogenous ribosome RNA gene in arbuscular mycorrhizal fungi.</title>
        <authorList>
            <person name="Maeda T."/>
            <person name="Kobayashi Y."/>
            <person name="Nakagawa T."/>
            <person name="Ezawa T."/>
            <person name="Yamaguchi K."/>
            <person name="Bino T."/>
            <person name="Nishimoto Y."/>
            <person name="Shigenobu S."/>
            <person name="Kawaguchi M."/>
        </authorList>
    </citation>
    <scope>NUCLEOTIDE SEQUENCE</scope>
    <source>
        <strain evidence="7">HR1</strain>
    </source>
</reference>
<dbReference type="EMBL" id="BLAL01000356">
    <property type="protein sequence ID" value="GET04488.1"/>
    <property type="molecule type" value="Genomic_DNA"/>
</dbReference>
<dbReference type="PANTHER" id="PTHR10983">
    <property type="entry name" value="1-ACYLGLYCEROL-3-PHOSPHATE ACYLTRANSFERASE-RELATED"/>
    <property type="match status" value="1"/>
</dbReference>
<dbReference type="SMART" id="SM00563">
    <property type="entry name" value="PlsC"/>
    <property type="match status" value="1"/>
</dbReference>
<dbReference type="SUPFAM" id="SSF69593">
    <property type="entry name" value="Glycerol-3-phosphate (1)-acyltransferase"/>
    <property type="match status" value="1"/>
</dbReference>
<dbReference type="AlphaFoldDB" id="A0A2Z6RDC1"/>
<accession>A0A2Z6RDC1</accession>
<dbReference type="Proteomes" id="UP000615446">
    <property type="component" value="Unassembled WGS sequence"/>
</dbReference>
<dbReference type="Pfam" id="PF01553">
    <property type="entry name" value="Acyltransferase"/>
    <property type="match status" value="1"/>
</dbReference>